<gene>
    <name evidence="1" type="ORF">Rt10032_c07g3197</name>
</gene>
<reference evidence="1 2" key="1">
    <citation type="submission" date="2019-07" db="EMBL/GenBank/DDBJ databases">
        <title>Rhodotorula toruloides NBRC10032 genome sequencing.</title>
        <authorList>
            <person name="Shida Y."/>
            <person name="Takaku H."/>
            <person name="Ogasawara W."/>
            <person name="Mori K."/>
        </authorList>
    </citation>
    <scope>NUCLEOTIDE SEQUENCE [LARGE SCALE GENOMIC DNA]</scope>
    <source>
        <strain evidence="1 2">NBRC10032</strain>
    </source>
</reference>
<name>A0A511KFM1_RHOTO</name>
<comment type="caution">
    <text evidence="1">The sequence shown here is derived from an EMBL/GenBank/DDBJ whole genome shotgun (WGS) entry which is preliminary data.</text>
</comment>
<dbReference type="AlphaFoldDB" id="A0A511KFM1"/>
<dbReference type="Proteomes" id="UP000321518">
    <property type="component" value="Unassembled WGS sequence"/>
</dbReference>
<protein>
    <submittedName>
        <fullName evidence="1">Proteophosphoglycan ppg4</fullName>
    </submittedName>
</protein>
<evidence type="ECO:0000313" key="1">
    <source>
        <dbReference type="EMBL" id="GEM09180.1"/>
    </source>
</evidence>
<evidence type="ECO:0000313" key="2">
    <source>
        <dbReference type="Proteomes" id="UP000321518"/>
    </source>
</evidence>
<accession>A0A511KFM1</accession>
<dbReference type="OrthoDB" id="2523671at2759"/>
<sequence length="346" mass="37746">MSKTYKFNEKLRPECRRDRDGYLQVQATPLAAPGFPLVLTFSGDPETKCYKLEWQTAGGPLMLFRRTIKVKDEHGATALETTLAGVYLREEYSGIDNCSSRARYRPHLPFKPAGLVGHRGIPVKKLLESDFSEGISQTSFDEALKAGTLPAADFDDSADENDGSAPLSAVEDPDNQQIIDELKDWRPNDIAAPLAPFKLVKITQSSHTTCAAALVWLASHYISFPRAAAMEAIQPPDAGLPSLASPKSVYRLAHLLGIDALASLALENLKSQLTPKNALCELYSDVACCYPAVRDVVLAYVLEHWSEVVETQAAGEMQDEAELGELPVGAAKTAMMLAVKLADRQK</sequence>
<proteinExistence type="predicted"/>
<organism evidence="1 2">
    <name type="scientific">Rhodotorula toruloides</name>
    <name type="common">Yeast</name>
    <name type="synonym">Rhodosporidium toruloides</name>
    <dbReference type="NCBI Taxonomy" id="5286"/>
    <lineage>
        <taxon>Eukaryota</taxon>
        <taxon>Fungi</taxon>
        <taxon>Dikarya</taxon>
        <taxon>Basidiomycota</taxon>
        <taxon>Pucciniomycotina</taxon>
        <taxon>Microbotryomycetes</taxon>
        <taxon>Sporidiobolales</taxon>
        <taxon>Sporidiobolaceae</taxon>
        <taxon>Rhodotorula</taxon>
    </lineage>
</organism>
<dbReference type="EMBL" id="BJWK01000007">
    <property type="protein sequence ID" value="GEM09180.1"/>
    <property type="molecule type" value="Genomic_DNA"/>
</dbReference>